<sequence length="85" mass="9346">MDTWVGFRLNILIELGLILSEPRSLDPPLLSVSSIRSIKLSASGDLVDKGRSARSFDLADNPNLVPALNSGWVLFLNLFQSRSSF</sequence>
<gene>
    <name evidence="1" type="ORF">EVAR_18229_1</name>
</gene>
<dbReference type="Proteomes" id="UP000299102">
    <property type="component" value="Unassembled WGS sequence"/>
</dbReference>
<dbReference type="AlphaFoldDB" id="A0A4C1UKU8"/>
<organism evidence="1 2">
    <name type="scientific">Eumeta variegata</name>
    <name type="common">Bagworm moth</name>
    <name type="synonym">Eumeta japonica</name>
    <dbReference type="NCBI Taxonomy" id="151549"/>
    <lineage>
        <taxon>Eukaryota</taxon>
        <taxon>Metazoa</taxon>
        <taxon>Ecdysozoa</taxon>
        <taxon>Arthropoda</taxon>
        <taxon>Hexapoda</taxon>
        <taxon>Insecta</taxon>
        <taxon>Pterygota</taxon>
        <taxon>Neoptera</taxon>
        <taxon>Endopterygota</taxon>
        <taxon>Lepidoptera</taxon>
        <taxon>Glossata</taxon>
        <taxon>Ditrysia</taxon>
        <taxon>Tineoidea</taxon>
        <taxon>Psychidae</taxon>
        <taxon>Oiketicinae</taxon>
        <taxon>Eumeta</taxon>
    </lineage>
</organism>
<reference evidence="1 2" key="1">
    <citation type="journal article" date="2019" name="Commun. Biol.">
        <title>The bagworm genome reveals a unique fibroin gene that provides high tensile strength.</title>
        <authorList>
            <person name="Kono N."/>
            <person name="Nakamura H."/>
            <person name="Ohtoshi R."/>
            <person name="Tomita M."/>
            <person name="Numata K."/>
            <person name="Arakawa K."/>
        </authorList>
    </citation>
    <scope>NUCLEOTIDE SEQUENCE [LARGE SCALE GENOMIC DNA]</scope>
</reference>
<comment type="caution">
    <text evidence="1">The sequence shown here is derived from an EMBL/GenBank/DDBJ whole genome shotgun (WGS) entry which is preliminary data.</text>
</comment>
<evidence type="ECO:0000313" key="1">
    <source>
        <dbReference type="EMBL" id="GBP26592.1"/>
    </source>
</evidence>
<keyword evidence="2" id="KW-1185">Reference proteome</keyword>
<evidence type="ECO:0000313" key="2">
    <source>
        <dbReference type="Proteomes" id="UP000299102"/>
    </source>
</evidence>
<protein>
    <submittedName>
        <fullName evidence="1">Uncharacterized protein</fullName>
    </submittedName>
</protein>
<accession>A0A4C1UKU8</accession>
<proteinExistence type="predicted"/>
<name>A0A4C1UKU8_EUMVA</name>
<dbReference type="EMBL" id="BGZK01000182">
    <property type="protein sequence ID" value="GBP26592.1"/>
    <property type="molecule type" value="Genomic_DNA"/>
</dbReference>